<dbReference type="InterPro" id="IPR050268">
    <property type="entry name" value="NADH-dep_flavin_reductase"/>
</dbReference>
<dbReference type="PANTHER" id="PTHR30466">
    <property type="entry name" value="FLAVIN REDUCTASE"/>
    <property type="match status" value="1"/>
</dbReference>
<sequence length="161" mass="16850">MMHPPTDTAHLRQALSTFATGVTIVTAMDTETGEPVGFTANSFTSVSLDPPLLLVCLAHTAASYRIFCASDGFAVNVLSAEQEAVAKIFATRGADKFACVSWTPGLHGAPLIDGSLARFDCAMHERVAAGDHDILMGRVTAFSLHEGKALVYHGGAFAALG</sequence>
<evidence type="ECO:0000256" key="1">
    <source>
        <dbReference type="ARBA" id="ARBA00023002"/>
    </source>
</evidence>
<dbReference type="EMBL" id="JAEHHL010000009">
    <property type="protein sequence ID" value="MBK0400444.1"/>
    <property type="molecule type" value="Genomic_DNA"/>
</dbReference>
<dbReference type="Pfam" id="PF01613">
    <property type="entry name" value="Flavin_Reduct"/>
    <property type="match status" value="1"/>
</dbReference>
<comment type="caution">
    <text evidence="3">The sequence shown here is derived from an EMBL/GenBank/DDBJ whole genome shotgun (WGS) entry which is preliminary data.</text>
</comment>
<evidence type="ECO:0000313" key="4">
    <source>
        <dbReference type="Proteomes" id="UP000655420"/>
    </source>
</evidence>
<protein>
    <submittedName>
        <fullName evidence="3">Flavin reductase family protein</fullName>
    </submittedName>
</protein>
<reference evidence="3" key="1">
    <citation type="submission" date="2020-12" db="EMBL/GenBank/DDBJ databases">
        <title>Bacterial taxonomy.</title>
        <authorList>
            <person name="Pan X."/>
        </authorList>
    </citation>
    <scope>NUCLEOTIDE SEQUENCE</scope>
    <source>
        <strain evidence="3">M0105</strain>
    </source>
</reference>
<feature type="domain" description="Flavin reductase like" evidence="2">
    <location>
        <begin position="15"/>
        <end position="159"/>
    </location>
</feature>
<accession>A0A8J7M8B5</accession>
<proteinExistence type="predicted"/>
<evidence type="ECO:0000313" key="3">
    <source>
        <dbReference type="EMBL" id="MBK0400444.1"/>
    </source>
</evidence>
<dbReference type="PANTHER" id="PTHR30466:SF1">
    <property type="entry name" value="FMN REDUCTASE (NADH) RUTF"/>
    <property type="match status" value="1"/>
</dbReference>
<dbReference type="InterPro" id="IPR002563">
    <property type="entry name" value="Flavin_Rdtase-like_dom"/>
</dbReference>
<name>A0A8J7M8B5_9RHOB</name>
<dbReference type="InterPro" id="IPR012349">
    <property type="entry name" value="Split_barrel_FMN-bd"/>
</dbReference>
<dbReference type="AlphaFoldDB" id="A0A8J7M8B5"/>
<dbReference type="GO" id="GO:0010181">
    <property type="term" value="F:FMN binding"/>
    <property type="evidence" value="ECO:0007669"/>
    <property type="project" value="InterPro"/>
</dbReference>
<dbReference type="GO" id="GO:0042602">
    <property type="term" value="F:riboflavin reductase (NADPH) activity"/>
    <property type="evidence" value="ECO:0007669"/>
    <property type="project" value="TreeGrafter"/>
</dbReference>
<evidence type="ECO:0000259" key="2">
    <source>
        <dbReference type="SMART" id="SM00903"/>
    </source>
</evidence>
<keyword evidence="4" id="KW-1185">Reference proteome</keyword>
<dbReference type="Gene3D" id="2.30.110.10">
    <property type="entry name" value="Electron Transport, Fmn-binding Protein, Chain A"/>
    <property type="match status" value="1"/>
</dbReference>
<dbReference type="Proteomes" id="UP000655420">
    <property type="component" value="Unassembled WGS sequence"/>
</dbReference>
<organism evidence="3 4">
    <name type="scientific">Thermohalobaculum xanthum</name>
    <dbReference type="NCBI Taxonomy" id="2753746"/>
    <lineage>
        <taxon>Bacteria</taxon>
        <taxon>Pseudomonadati</taxon>
        <taxon>Pseudomonadota</taxon>
        <taxon>Alphaproteobacteria</taxon>
        <taxon>Rhodobacterales</taxon>
        <taxon>Paracoccaceae</taxon>
        <taxon>Thermohalobaculum</taxon>
    </lineage>
</organism>
<gene>
    <name evidence="3" type="ORF">H0I76_14685</name>
</gene>
<dbReference type="SUPFAM" id="SSF50475">
    <property type="entry name" value="FMN-binding split barrel"/>
    <property type="match status" value="1"/>
</dbReference>
<keyword evidence="1" id="KW-0560">Oxidoreductase</keyword>
<dbReference type="SMART" id="SM00903">
    <property type="entry name" value="Flavin_Reduct"/>
    <property type="match status" value="1"/>
</dbReference>
<dbReference type="RefSeq" id="WP_200611275.1">
    <property type="nucleotide sequence ID" value="NZ_JAEHHL010000009.1"/>
</dbReference>